<proteinExistence type="predicted"/>
<feature type="transmembrane region" description="Helical" evidence="1">
    <location>
        <begin position="74"/>
        <end position="93"/>
    </location>
</feature>
<feature type="transmembrane region" description="Helical" evidence="1">
    <location>
        <begin position="210"/>
        <end position="232"/>
    </location>
</feature>
<feature type="transmembrane region" description="Helical" evidence="1">
    <location>
        <begin position="175"/>
        <end position="198"/>
    </location>
</feature>
<keyword evidence="1" id="KW-0812">Transmembrane</keyword>
<keyword evidence="1" id="KW-0472">Membrane</keyword>
<name>A0ABP8LSL3_9BACT</name>
<feature type="transmembrane region" description="Helical" evidence="1">
    <location>
        <begin position="105"/>
        <end position="123"/>
    </location>
</feature>
<feature type="transmembrane region" description="Helical" evidence="1">
    <location>
        <begin position="152"/>
        <end position="169"/>
    </location>
</feature>
<feature type="transmembrane region" description="Helical" evidence="1">
    <location>
        <begin position="46"/>
        <end position="68"/>
    </location>
</feature>
<dbReference type="EMBL" id="BAABHC010000014">
    <property type="protein sequence ID" value="GAA4434352.1"/>
    <property type="molecule type" value="Genomic_DNA"/>
</dbReference>
<keyword evidence="1" id="KW-1133">Transmembrane helix</keyword>
<sequence length="322" mass="35951">MKPHITRDLLYSIARHSNWRPGGIEAMLRSSGIYAGPRNWASLLRLLLLGAGVSFIVAGVVFFFAYNWDAMHKFLKLGLLQALIVIVTAYVLLSKRSETTRNLLLTGNAMLVGVLFAVFGQVYQTGANAYDFFLGWTCCVALWVAVAKYPPLWLLFMALVNTTLFLYVQQVATHWPFAVLLDLLFVLNGTAVLVWELVAHKTKNRTRSRWLQRVLGLAAVTAITISLVVGIYANMEEDWGLCVLLAALGYGAGIWHGQRVRDLFYLSVIPFSGIVVVASLIVRMADKTPELLLLLASLFVIGSTTLLVRNIIRINHKWHGKY</sequence>
<feature type="transmembrane region" description="Helical" evidence="1">
    <location>
        <begin position="129"/>
        <end position="145"/>
    </location>
</feature>
<gene>
    <name evidence="3" type="ORF">GCM10023188_25190</name>
</gene>
<dbReference type="InterPro" id="IPR018677">
    <property type="entry name" value="DUF2157"/>
</dbReference>
<feature type="domain" description="DUF2157" evidence="2">
    <location>
        <begin position="45"/>
        <end position="153"/>
    </location>
</feature>
<protein>
    <submittedName>
        <fullName evidence="3">DUF2157 domain-containing protein</fullName>
    </submittedName>
</protein>
<dbReference type="Pfam" id="PF09925">
    <property type="entry name" value="DUF2157"/>
    <property type="match status" value="1"/>
</dbReference>
<evidence type="ECO:0000313" key="4">
    <source>
        <dbReference type="Proteomes" id="UP001500552"/>
    </source>
</evidence>
<comment type="caution">
    <text evidence="3">The sequence shown here is derived from an EMBL/GenBank/DDBJ whole genome shotgun (WGS) entry which is preliminary data.</text>
</comment>
<dbReference type="RefSeq" id="WP_345159522.1">
    <property type="nucleotide sequence ID" value="NZ_BAABHC010000014.1"/>
</dbReference>
<feature type="transmembrane region" description="Helical" evidence="1">
    <location>
        <begin position="291"/>
        <end position="312"/>
    </location>
</feature>
<evidence type="ECO:0000256" key="1">
    <source>
        <dbReference type="SAM" id="Phobius"/>
    </source>
</evidence>
<keyword evidence="4" id="KW-1185">Reference proteome</keyword>
<organism evidence="3 4">
    <name type="scientific">Pontibacter saemangeumensis</name>
    <dbReference type="NCBI Taxonomy" id="1084525"/>
    <lineage>
        <taxon>Bacteria</taxon>
        <taxon>Pseudomonadati</taxon>
        <taxon>Bacteroidota</taxon>
        <taxon>Cytophagia</taxon>
        <taxon>Cytophagales</taxon>
        <taxon>Hymenobacteraceae</taxon>
        <taxon>Pontibacter</taxon>
    </lineage>
</organism>
<evidence type="ECO:0000313" key="3">
    <source>
        <dbReference type="EMBL" id="GAA4434352.1"/>
    </source>
</evidence>
<evidence type="ECO:0000259" key="2">
    <source>
        <dbReference type="Pfam" id="PF09925"/>
    </source>
</evidence>
<feature type="transmembrane region" description="Helical" evidence="1">
    <location>
        <begin position="238"/>
        <end position="256"/>
    </location>
</feature>
<feature type="transmembrane region" description="Helical" evidence="1">
    <location>
        <begin position="263"/>
        <end position="285"/>
    </location>
</feature>
<accession>A0ABP8LSL3</accession>
<reference evidence="4" key="1">
    <citation type="journal article" date="2019" name="Int. J. Syst. Evol. Microbiol.">
        <title>The Global Catalogue of Microorganisms (GCM) 10K type strain sequencing project: providing services to taxonomists for standard genome sequencing and annotation.</title>
        <authorList>
            <consortium name="The Broad Institute Genomics Platform"/>
            <consortium name="The Broad Institute Genome Sequencing Center for Infectious Disease"/>
            <person name="Wu L."/>
            <person name="Ma J."/>
        </authorList>
    </citation>
    <scope>NUCLEOTIDE SEQUENCE [LARGE SCALE GENOMIC DNA]</scope>
    <source>
        <strain evidence="4">JCM 17926</strain>
    </source>
</reference>
<dbReference type="Proteomes" id="UP001500552">
    <property type="component" value="Unassembled WGS sequence"/>
</dbReference>